<dbReference type="AlphaFoldDB" id="A0A8D5ZKM8"/>
<keyword evidence="1" id="KW-0472">Membrane</keyword>
<accession>A0A8D5ZKM8</accession>
<dbReference type="Proteomes" id="UP000825123">
    <property type="component" value="Chromosome"/>
</dbReference>
<feature type="transmembrane region" description="Helical" evidence="1">
    <location>
        <begin position="49"/>
        <end position="70"/>
    </location>
</feature>
<keyword evidence="3" id="KW-1185">Reference proteome</keyword>
<evidence type="ECO:0000256" key="1">
    <source>
        <dbReference type="SAM" id="Phobius"/>
    </source>
</evidence>
<dbReference type="EMBL" id="AP024597">
    <property type="protein sequence ID" value="BCU71550.1"/>
    <property type="molecule type" value="Genomic_DNA"/>
</dbReference>
<reference evidence="2 3" key="1">
    <citation type="submission" date="2021-04" db="EMBL/GenBank/DDBJ databases">
        <title>Complete genome sequence of Stygiolobus sp. KN-1.</title>
        <authorList>
            <person name="Nakamura K."/>
            <person name="Sakai H."/>
            <person name="Kurosawa N."/>
        </authorList>
    </citation>
    <scope>NUCLEOTIDE SEQUENCE [LARGE SCALE GENOMIC DNA]</scope>
    <source>
        <strain evidence="2 3">KN-1</strain>
    </source>
</reference>
<feature type="transmembrane region" description="Helical" evidence="1">
    <location>
        <begin position="20"/>
        <end position="37"/>
    </location>
</feature>
<keyword evidence="1" id="KW-0812">Transmembrane</keyword>
<protein>
    <submittedName>
        <fullName evidence="2">Uncharacterized protein</fullName>
    </submittedName>
</protein>
<feature type="transmembrane region" description="Helical" evidence="1">
    <location>
        <begin position="167"/>
        <end position="185"/>
    </location>
</feature>
<feature type="transmembrane region" description="Helical" evidence="1">
    <location>
        <begin position="76"/>
        <end position="98"/>
    </location>
</feature>
<name>A0A8D5ZKM8_9CREN</name>
<organism evidence="2 3">
    <name type="scientific">Stygiolobus caldivivus</name>
    <dbReference type="NCBI Taxonomy" id="2824673"/>
    <lineage>
        <taxon>Archaea</taxon>
        <taxon>Thermoproteota</taxon>
        <taxon>Thermoprotei</taxon>
        <taxon>Sulfolobales</taxon>
        <taxon>Sulfolobaceae</taxon>
        <taxon>Stygiolobus</taxon>
    </lineage>
</organism>
<feature type="transmembrane region" description="Helical" evidence="1">
    <location>
        <begin position="128"/>
        <end position="146"/>
    </location>
</feature>
<gene>
    <name evidence="2" type="ORF">KN1_28470</name>
</gene>
<sequence length="239" mass="26082">MTFNDIKFDTSIPGEIPWEIVVAYFVIATALTFYFSRKVGFSKFTTIDLVYIGIGAAFSTVWEFYIGAFASRLVPHAPFISIGFWGRMIIIFIVAALVRKPGVGILTLFVFDVLADTFHYGFGGQPLYFIYESLTYGLFIDMMIVATRGKLFGVGMADGSVGVIRSPLLLTVIEGGILGALWATPDPLLYYGFLRAFIYGAVVNWGYILYLLSTTVPVNALVGVVGGLASSRVARAVGQ</sequence>
<dbReference type="KEGG" id="csty:KN1_28470"/>
<evidence type="ECO:0000313" key="2">
    <source>
        <dbReference type="EMBL" id="BCU71550.1"/>
    </source>
</evidence>
<keyword evidence="1" id="KW-1133">Transmembrane helix</keyword>
<proteinExistence type="predicted"/>
<dbReference type="GeneID" id="66164562"/>
<dbReference type="RefSeq" id="WP_221288368.1">
    <property type="nucleotide sequence ID" value="NZ_AP024597.1"/>
</dbReference>
<evidence type="ECO:0000313" key="3">
    <source>
        <dbReference type="Proteomes" id="UP000825123"/>
    </source>
</evidence>
<feature type="transmembrane region" description="Helical" evidence="1">
    <location>
        <begin position="205"/>
        <end position="229"/>
    </location>
</feature>